<comment type="caution">
    <text evidence="2">The sequence shown here is derived from an EMBL/GenBank/DDBJ whole genome shotgun (WGS) entry which is preliminary data.</text>
</comment>
<feature type="compositionally biased region" description="Polar residues" evidence="1">
    <location>
        <begin position="718"/>
        <end position="730"/>
    </location>
</feature>
<dbReference type="GO" id="GO:0005856">
    <property type="term" value="C:cytoskeleton"/>
    <property type="evidence" value="ECO:0007669"/>
    <property type="project" value="TreeGrafter"/>
</dbReference>
<sequence>MAGLEKTKAKQNQEIEDLKDDLADRDKRIAELEDELENQDTTDAGPLDVVNIDIRGDSQALQKALDEKADAVKEAQKLKSKAWSLEHDVDILKTKETQQEKMVAEVNNINDKLRDEMRQLKKGTWDQQGTHNKLIKENSELAYQVNTLKEDREELEKDVQEIRDELNEVRGENRKFMMENKELKLDQQQLEVKLHELQMGHRLAKDDNDKIRKDLLQFESENADLKDNLNRRNDDMIQVQTVATVESAPPMMFGDDVDGIKRDKDKLQIELEATEDHVKMLQNELDDKQNKNDRQLEELTETRRRLKEDEADIKKLEAELENLRHEVDLANHNYEDQRTENRDLLDAKDNLQAEANDLRAEVKDLEIQLQTLAKEKADLDRELKRASKAPIEKRPSRDIHNEKDKNIRDMAEKVAQLERDIQRGGYELSSLREENNELQIKINNMKDENNYLHSKSSQLELDGKRNDKKIEDLEKENQELQDMLRNNKGGDPGNNNKELKLEIDTLNDRSKKLQKNLDQAKQDKAELKKQLDEYSDRFDDNSKQLAVQITKFVGDQSETFRKDAQEKDDRIKRLEDEKWKLEMRLESQKEEQDAAKSNLNDIQKQYETLQENNKTLREDKYKLDNKLLEEMNFNKVKTAELEAEQDILKSKIKDKDDLIKKYEKQVEQLREQLATSVPSDQASTTLVVDVDKRRKQRQHSLMLSYQEGLMNRPGGLYRSTSEISLSNGDYSRSSNTSRSDSEHSQFGELLGKEISHGRRSGKPSEPKDHIGEIVEASSKANTESEPDYAAQLRSSTPISDDDDKKSGRKPSDRDSGSQRYGDRYSTRDRDSSSRDRDDGRSGKPSKHKDHIGETVEASPKLGKSEKKIRACLAWL</sequence>
<gene>
    <name evidence="2" type="ORF">OS493_028715</name>
</gene>
<dbReference type="AlphaFoldDB" id="A0A9W9YCF5"/>
<dbReference type="PANTHER" id="PTHR47357:SF1">
    <property type="entry name" value="SPINDLE POLE BODY COMPONENT 110"/>
    <property type="match status" value="1"/>
</dbReference>
<proteinExistence type="predicted"/>
<name>A0A9W9YCF5_9CNID</name>
<dbReference type="PANTHER" id="PTHR47357">
    <property type="entry name" value="COP1-INTERACTIVE PROTEIN 1"/>
    <property type="match status" value="1"/>
</dbReference>
<dbReference type="EMBL" id="MU827805">
    <property type="protein sequence ID" value="KAJ7325993.1"/>
    <property type="molecule type" value="Genomic_DNA"/>
</dbReference>
<accession>A0A9W9YCF5</accession>
<organism evidence="2 3">
    <name type="scientific">Desmophyllum pertusum</name>
    <dbReference type="NCBI Taxonomy" id="174260"/>
    <lineage>
        <taxon>Eukaryota</taxon>
        <taxon>Metazoa</taxon>
        <taxon>Cnidaria</taxon>
        <taxon>Anthozoa</taxon>
        <taxon>Hexacorallia</taxon>
        <taxon>Scleractinia</taxon>
        <taxon>Caryophylliina</taxon>
        <taxon>Caryophylliidae</taxon>
        <taxon>Desmophyllum</taxon>
    </lineage>
</organism>
<feature type="compositionally biased region" description="Basic and acidic residues" evidence="1">
    <location>
        <begin position="1"/>
        <end position="13"/>
    </location>
</feature>
<evidence type="ECO:0000256" key="1">
    <source>
        <dbReference type="SAM" id="MobiDB-lite"/>
    </source>
</evidence>
<protein>
    <submittedName>
        <fullName evidence="2">Uncharacterized protein</fullName>
    </submittedName>
</protein>
<reference evidence="2" key="1">
    <citation type="submission" date="2023-01" db="EMBL/GenBank/DDBJ databases">
        <title>Genome assembly of the deep-sea coral Lophelia pertusa.</title>
        <authorList>
            <person name="Herrera S."/>
            <person name="Cordes E."/>
        </authorList>
    </citation>
    <scope>NUCLEOTIDE SEQUENCE</scope>
    <source>
        <strain evidence="2">USNM1676648</strain>
        <tissue evidence="2">Polyp</tissue>
    </source>
</reference>
<evidence type="ECO:0000313" key="3">
    <source>
        <dbReference type="Proteomes" id="UP001163046"/>
    </source>
</evidence>
<feature type="region of interest" description="Disordered" evidence="1">
    <location>
        <begin position="774"/>
        <end position="864"/>
    </location>
</feature>
<evidence type="ECO:0000313" key="2">
    <source>
        <dbReference type="EMBL" id="KAJ7325993.1"/>
    </source>
</evidence>
<dbReference type="OrthoDB" id="10255522at2759"/>
<dbReference type="Gene3D" id="1.10.287.1490">
    <property type="match status" value="1"/>
</dbReference>
<feature type="region of interest" description="Disordered" evidence="1">
    <location>
        <begin position="703"/>
        <end position="746"/>
    </location>
</feature>
<feature type="region of interest" description="Disordered" evidence="1">
    <location>
        <begin position="1"/>
        <end position="23"/>
    </location>
</feature>
<dbReference type="GO" id="GO:0005200">
    <property type="term" value="F:structural constituent of cytoskeleton"/>
    <property type="evidence" value="ECO:0007669"/>
    <property type="project" value="TreeGrafter"/>
</dbReference>
<feature type="compositionally biased region" description="Basic and acidic residues" evidence="1">
    <location>
        <begin position="802"/>
        <end position="841"/>
    </location>
</feature>
<dbReference type="Proteomes" id="UP001163046">
    <property type="component" value="Unassembled WGS sequence"/>
</dbReference>
<keyword evidence="3" id="KW-1185">Reference proteome</keyword>